<protein>
    <recommendedName>
        <fullName evidence="10">L-threonylcarbamoyladenylate synthase</fullName>
        <ecNumber evidence="3">2.7.7.87</ecNumber>
    </recommendedName>
    <alternativeName>
        <fullName evidence="10">L-threonylcarbamoyladenylate synthase</fullName>
    </alternativeName>
</protein>
<dbReference type="GO" id="GO:0000049">
    <property type="term" value="F:tRNA binding"/>
    <property type="evidence" value="ECO:0007669"/>
    <property type="project" value="TreeGrafter"/>
</dbReference>
<dbReference type="Gene3D" id="3.90.870.10">
    <property type="entry name" value="DHBP synthase"/>
    <property type="match status" value="1"/>
</dbReference>
<keyword evidence="5" id="KW-0808">Transferase</keyword>
<evidence type="ECO:0000256" key="2">
    <source>
        <dbReference type="ARBA" id="ARBA00007663"/>
    </source>
</evidence>
<reference evidence="13 14" key="1">
    <citation type="submission" date="2018-10" db="EMBL/GenBank/DDBJ databases">
        <title>Genomic Encyclopedia of Type Strains, Phase IV (KMG-IV): sequencing the most valuable type-strain genomes for metagenomic binning, comparative biology and taxonomic classification.</title>
        <authorList>
            <person name="Goeker M."/>
        </authorList>
    </citation>
    <scope>NUCLEOTIDE SEQUENCE [LARGE SCALE GENOMIC DNA]</scope>
    <source>
        <strain evidence="13 14">DSM 15521</strain>
    </source>
</reference>
<dbReference type="NCBIfam" id="TIGR00057">
    <property type="entry name" value="L-threonylcarbamoyladenylate synthase"/>
    <property type="match status" value="1"/>
</dbReference>
<gene>
    <name evidence="13" type="ORF">C7457_0193</name>
</gene>
<proteinExistence type="inferred from homology"/>
<evidence type="ECO:0000313" key="13">
    <source>
        <dbReference type="EMBL" id="RKQ63325.1"/>
    </source>
</evidence>
<dbReference type="GO" id="GO:0005524">
    <property type="term" value="F:ATP binding"/>
    <property type="evidence" value="ECO:0007669"/>
    <property type="project" value="UniProtKB-KW"/>
</dbReference>
<evidence type="ECO:0000259" key="12">
    <source>
        <dbReference type="PROSITE" id="PS51163"/>
    </source>
</evidence>
<dbReference type="InterPro" id="IPR006070">
    <property type="entry name" value="Sua5-like_dom"/>
</dbReference>
<evidence type="ECO:0000256" key="8">
    <source>
        <dbReference type="ARBA" id="ARBA00022741"/>
    </source>
</evidence>
<comment type="subcellular location">
    <subcellularLocation>
        <location evidence="1">Cytoplasm</location>
    </subcellularLocation>
</comment>
<keyword evidence="7" id="KW-0548">Nucleotidyltransferase</keyword>
<sequence>MKVVKKSLENAPVVSRLIMEGEIVCCPTDTLYGLLGSATNEKAVEKVYSIKGREREKPLIVLFKDLNQAQELGVLIDDNLREKLERVYPAPLTVILPLKEDSPFRKVFKRDNLGIRIPKDDFLLKVIELSTPLFAPSANPSGKEPAENCKECRIYFEGRIPLCVEGKASGKPSTLVSLVGKELKVLREGSFPKEKLLEVLNG</sequence>
<dbReference type="InterPro" id="IPR050156">
    <property type="entry name" value="TC-AMP_synthase_SUA5"/>
</dbReference>
<evidence type="ECO:0000256" key="5">
    <source>
        <dbReference type="ARBA" id="ARBA00022679"/>
    </source>
</evidence>
<dbReference type="SUPFAM" id="SSF55821">
    <property type="entry name" value="YrdC/RibB"/>
    <property type="match status" value="1"/>
</dbReference>
<dbReference type="GO" id="GO:0006450">
    <property type="term" value="P:regulation of translational fidelity"/>
    <property type="evidence" value="ECO:0007669"/>
    <property type="project" value="TreeGrafter"/>
</dbReference>
<comment type="similarity">
    <text evidence="2">Belongs to the SUA5 family.</text>
</comment>
<dbReference type="EC" id="2.7.7.87" evidence="3"/>
<keyword evidence="14" id="KW-1185">Reference proteome</keyword>
<dbReference type="InterPro" id="IPR017945">
    <property type="entry name" value="DHBP_synth_RibB-like_a/b_dom"/>
</dbReference>
<dbReference type="RefSeq" id="WP_121170643.1">
    <property type="nucleotide sequence ID" value="NZ_RBIE01000001.1"/>
</dbReference>
<evidence type="ECO:0000256" key="11">
    <source>
        <dbReference type="ARBA" id="ARBA00048366"/>
    </source>
</evidence>
<evidence type="ECO:0000256" key="6">
    <source>
        <dbReference type="ARBA" id="ARBA00022694"/>
    </source>
</evidence>
<dbReference type="GO" id="GO:0005737">
    <property type="term" value="C:cytoplasm"/>
    <property type="evidence" value="ECO:0007669"/>
    <property type="project" value="UniProtKB-SubCell"/>
</dbReference>
<evidence type="ECO:0000256" key="10">
    <source>
        <dbReference type="ARBA" id="ARBA00029774"/>
    </source>
</evidence>
<comment type="caution">
    <text evidence="13">The sequence shown here is derived from an EMBL/GenBank/DDBJ whole genome shotgun (WGS) entry which is preliminary data.</text>
</comment>
<evidence type="ECO:0000256" key="4">
    <source>
        <dbReference type="ARBA" id="ARBA00022490"/>
    </source>
</evidence>
<dbReference type="EMBL" id="RBIE01000001">
    <property type="protein sequence ID" value="RKQ63325.1"/>
    <property type="molecule type" value="Genomic_DNA"/>
</dbReference>
<name>A0A420W7S2_9BACT</name>
<dbReference type="GO" id="GO:0003725">
    <property type="term" value="F:double-stranded RNA binding"/>
    <property type="evidence" value="ECO:0007669"/>
    <property type="project" value="InterPro"/>
</dbReference>
<dbReference type="PANTHER" id="PTHR17490">
    <property type="entry name" value="SUA5"/>
    <property type="match status" value="1"/>
</dbReference>
<dbReference type="Proteomes" id="UP000280881">
    <property type="component" value="Unassembled WGS sequence"/>
</dbReference>
<evidence type="ECO:0000256" key="7">
    <source>
        <dbReference type="ARBA" id="ARBA00022695"/>
    </source>
</evidence>
<keyword evidence="4" id="KW-0963">Cytoplasm</keyword>
<keyword evidence="8" id="KW-0547">Nucleotide-binding</keyword>
<feature type="domain" description="YrdC-like" evidence="12">
    <location>
        <begin position="8"/>
        <end position="191"/>
    </location>
</feature>
<dbReference type="GO" id="GO:0008033">
    <property type="term" value="P:tRNA processing"/>
    <property type="evidence" value="ECO:0007669"/>
    <property type="project" value="UniProtKB-KW"/>
</dbReference>
<dbReference type="PROSITE" id="PS51163">
    <property type="entry name" value="YRDC"/>
    <property type="match status" value="1"/>
</dbReference>
<dbReference type="GO" id="GO:0061710">
    <property type="term" value="F:L-threonylcarbamoyladenylate synthase"/>
    <property type="evidence" value="ECO:0007669"/>
    <property type="project" value="UniProtKB-EC"/>
</dbReference>
<evidence type="ECO:0000256" key="9">
    <source>
        <dbReference type="ARBA" id="ARBA00022840"/>
    </source>
</evidence>
<keyword evidence="6" id="KW-0819">tRNA processing</keyword>
<organism evidence="13 14">
    <name type="scientific">Thermovibrio guaymasensis</name>
    <dbReference type="NCBI Taxonomy" id="240167"/>
    <lineage>
        <taxon>Bacteria</taxon>
        <taxon>Pseudomonadati</taxon>
        <taxon>Aquificota</taxon>
        <taxon>Aquificia</taxon>
        <taxon>Desulfurobacteriales</taxon>
        <taxon>Desulfurobacteriaceae</taxon>
        <taxon>Thermovibrio</taxon>
    </lineage>
</organism>
<evidence type="ECO:0000256" key="3">
    <source>
        <dbReference type="ARBA" id="ARBA00012584"/>
    </source>
</evidence>
<accession>A0A420W7S2</accession>
<evidence type="ECO:0000313" key="14">
    <source>
        <dbReference type="Proteomes" id="UP000280881"/>
    </source>
</evidence>
<evidence type="ECO:0000256" key="1">
    <source>
        <dbReference type="ARBA" id="ARBA00004496"/>
    </source>
</evidence>
<dbReference type="PANTHER" id="PTHR17490:SF16">
    <property type="entry name" value="THREONYLCARBAMOYL-AMP SYNTHASE"/>
    <property type="match status" value="1"/>
</dbReference>
<dbReference type="OrthoDB" id="9814580at2"/>
<keyword evidence="9" id="KW-0067">ATP-binding</keyword>
<dbReference type="AlphaFoldDB" id="A0A420W7S2"/>
<dbReference type="Pfam" id="PF01300">
    <property type="entry name" value="Sua5_yciO_yrdC"/>
    <property type="match status" value="1"/>
</dbReference>
<comment type="catalytic activity">
    <reaction evidence="11">
        <text>L-threonine + hydrogencarbonate + ATP = L-threonylcarbamoyladenylate + diphosphate + H2O</text>
        <dbReference type="Rhea" id="RHEA:36407"/>
        <dbReference type="ChEBI" id="CHEBI:15377"/>
        <dbReference type="ChEBI" id="CHEBI:17544"/>
        <dbReference type="ChEBI" id="CHEBI:30616"/>
        <dbReference type="ChEBI" id="CHEBI:33019"/>
        <dbReference type="ChEBI" id="CHEBI:57926"/>
        <dbReference type="ChEBI" id="CHEBI:73682"/>
        <dbReference type="EC" id="2.7.7.87"/>
    </reaction>
</comment>